<reference evidence="3 4" key="1">
    <citation type="journal article" date="2012" name="Nat. Genet.">
        <title>Plasmodium cynomolgi genome sequences provide insight into Plasmodium vivax and the monkey malaria clade.</title>
        <authorList>
            <person name="Tachibana S."/>
            <person name="Sullivan S.A."/>
            <person name="Kawai S."/>
            <person name="Nakamura S."/>
            <person name="Kim H.R."/>
            <person name="Goto N."/>
            <person name="Arisue N."/>
            <person name="Palacpac N.M.Q."/>
            <person name="Honma H."/>
            <person name="Yagi M."/>
            <person name="Tougan T."/>
            <person name="Katakai Y."/>
            <person name="Kaneko O."/>
            <person name="Mita T."/>
            <person name="Kita K."/>
            <person name="Yasutomi Y."/>
            <person name="Sutton P.L."/>
            <person name="Shakhbatyan R."/>
            <person name="Horii T."/>
            <person name="Yasunaga T."/>
            <person name="Barnwell J.W."/>
            <person name="Escalante A.A."/>
            <person name="Carlton J.M."/>
            <person name="Tanabe K."/>
        </authorList>
    </citation>
    <scope>NUCLEOTIDE SEQUENCE [LARGE SCALE GENOMIC DNA]</scope>
    <source>
        <strain evidence="3 4">B</strain>
    </source>
</reference>
<sequence length="591" mass="65695">MAEVTNKPAGRGPQNRPGNRPTNRGGNKAANRGPNQSANQPANKTPNRAPNGVPRVTQNETARVTQSEAARVTQSETAKESEKKAMNNAANQAENKTSNEIEKKTSAEPEKKAAAEPEKKAAAEPEKKASAEPEKKAAAEPEKKTQTEPEKKTPIEPEKKIPDETEKATSGSANKETRQTEKETPHKVADKVAKESPNRDANKAANRDANKAANRDADKAANRDANKAANRDANKAANKAADGDNDGRQNDILKTGSFISRDGLELKTYEWVVNKPVGIIILVHALNSHVRFEYLKHNVIIESKEKAILVDAKNYYIYKGSWIEQFNKRGYSVYGLDMRGHGQSGCVQNVKTHVNDFQELVYDVLEYANIVYDSLCSGSASSSKEQLPSGMNNIKKNDIPPFYFMGLSMGGNIVLRVLELREKKGDESIKRLNIKGVISLAGMISLDDLKKKPEYKYFYLPIAKLASTLLPTMRLSPVLKFEMFPYINDLFSFDANCYHKPITNRFGNEILKAVDALHNDIRFIPEDVQILIVHSVLDSACSYTGVSKFFNSIQTKNKELFTIDDMDHILPQEPGNEKILKKVIDWLAQLQ</sequence>
<dbReference type="PhylomeDB" id="K6URF9"/>
<feature type="domain" description="Serine aminopeptidase S33" evidence="2">
    <location>
        <begin position="396"/>
        <end position="574"/>
    </location>
</feature>
<dbReference type="NCBIfam" id="TIGR01607">
    <property type="entry name" value="PST-A"/>
    <property type="match status" value="1"/>
</dbReference>
<dbReference type="Pfam" id="PF12146">
    <property type="entry name" value="Hydrolase_4"/>
    <property type="match status" value="2"/>
</dbReference>
<gene>
    <name evidence="3" type="ORF">PCYB_011680</name>
</gene>
<feature type="compositionally biased region" description="Polar residues" evidence="1">
    <location>
        <begin position="56"/>
        <end position="76"/>
    </location>
</feature>
<feature type="compositionally biased region" description="Basic and acidic residues" evidence="1">
    <location>
        <begin position="175"/>
        <end position="234"/>
    </location>
</feature>
<organism evidence="3 4">
    <name type="scientific">Plasmodium cynomolgi (strain B)</name>
    <dbReference type="NCBI Taxonomy" id="1120755"/>
    <lineage>
        <taxon>Eukaryota</taxon>
        <taxon>Sar</taxon>
        <taxon>Alveolata</taxon>
        <taxon>Apicomplexa</taxon>
        <taxon>Aconoidasida</taxon>
        <taxon>Haemosporida</taxon>
        <taxon>Plasmodiidae</taxon>
        <taxon>Plasmodium</taxon>
        <taxon>Plasmodium (Plasmodium)</taxon>
    </lineage>
</organism>
<feature type="region of interest" description="Disordered" evidence="1">
    <location>
        <begin position="1"/>
        <end position="251"/>
    </location>
</feature>
<dbReference type="InterPro" id="IPR006494">
    <property type="entry name" value="PST_A"/>
</dbReference>
<dbReference type="AlphaFoldDB" id="K6URF9"/>
<accession>K6URF9</accession>
<evidence type="ECO:0000256" key="1">
    <source>
        <dbReference type="SAM" id="MobiDB-lite"/>
    </source>
</evidence>
<dbReference type="VEuPathDB" id="PlasmoDB:PCYB_011680"/>
<evidence type="ECO:0000313" key="3">
    <source>
        <dbReference type="EMBL" id="GAB64435.1"/>
    </source>
</evidence>
<dbReference type="SUPFAM" id="SSF53474">
    <property type="entry name" value="alpha/beta-Hydrolases"/>
    <property type="match status" value="1"/>
</dbReference>
<keyword evidence="4" id="KW-1185">Reference proteome</keyword>
<dbReference type="PANTHER" id="PTHR11614">
    <property type="entry name" value="PHOSPHOLIPASE-RELATED"/>
    <property type="match status" value="1"/>
</dbReference>
<evidence type="ECO:0000313" key="4">
    <source>
        <dbReference type="Proteomes" id="UP000006319"/>
    </source>
</evidence>
<dbReference type="Gene3D" id="3.40.50.1820">
    <property type="entry name" value="alpha/beta hydrolase"/>
    <property type="match status" value="1"/>
</dbReference>
<dbReference type="OMA" id="NRDANKA"/>
<dbReference type="InterPro" id="IPR051044">
    <property type="entry name" value="MAG_DAG_Lipase"/>
</dbReference>
<dbReference type="Proteomes" id="UP000006319">
    <property type="component" value="Chromosome 1"/>
</dbReference>
<dbReference type="eggNOG" id="KOG1455">
    <property type="taxonomic scope" value="Eukaryota"/>
</dbReference>
<feature type="compositionally biased region" description="Polar residues" evidence="1">
    <location>
        <begin position="33"/>
        <end position="48"/>
    </location>
</feature>
<dbReference type="RefSeq" id="XP_004220722.1">
    <property type="nucleotide sequence ID" value="XM_004220674.1"/>
</dbReference>
<name>K6URF9_PLACD</name>
<feature type="domain" description="Serine aminopeptidase S33" evidence="2">
    <location>
        <begin position="323"/>
        <end position="370"/>
    </location>
</feature>
<feature type="compositionally biased region" description="Basic and acidic residues" evidence="1">
    <location>
        <begin position="97"/>
        <end position="167"/>
    </location>
</feature>
<feature type="compositionally biased region" description="Polar residues" evidence="1">
    <location>
        <begin position="16"/>
        <end position="25"/>
    </location>
</feature>
<dbReference type="InterPro" id="IPR029058">
    <property type="entry name" value="AB_hydrolase_fold"/>
</dbReference>
<dbReference type="EMBL" id="DF157093">
    <property type="protein sequence ID" value="GAB64435.1"/>
    <property type="molecule type" value="Genomic_DNA"/>
</dbReference>
<dbReference type="KEGG" id="pcy:PCYB_011680"/>
<dbReference type="OrthoDB" id="2498029at2759"/>
<dbReference type="InterPro" id="IPR022742">
    <property type="entry name" value="Hydrolase_4"/>
</dbReference>
<dbReference type="GeneID" id="14691194"/>
<proteinExistence type="predicted"/>
<feature type="compositionally biased region" description="Basic and acidic residues" evidence="1">
    <location>
        <begin position="241"/>
        <end position="251"/>
    </location>
</feature>
<protein>
    <submittedName>
        <fullName evidence="3">PST-A protein</fullName>
    </submittedName>
</protein>
<evidence type="ECO:0000259" key="2">
    <source>
        <dbReference type="Pfam" id="PF12146"/>
    </source>
</evidence>